<dbReference type="AlphaFoldDB" id="A0A1F7RN09"/>
<dbReference type="Gene3D" id="2.60.40.10">
    <property type="entry name" value="Immunoglobulins"/>
    <property type="match status" value="1"/>
</dbReference>
<reference evidence="1 2" key="1">
    <citation type="journal article" date="2016" name="Nat. Commun.">
        <title>Thousands of microbial genomes shed light on interconnected biogeochemical processes in an aquifer system.</title>
        <authorList>
            <person name="Anantharaman K."/>
            <person name="Brown C.T."/>
            <person name="Hug L.A."/>
            <person name="Sharon I."/>
            <person name="Castelle C.J."/>
            <person name="Probst A.J."/>
            <person name="Thomas B.C."/>
            <person name="Singh A."/>
            <person name="Wilkins M.J."/>
            <person name="Karaoz U."/>
            <person name="Brodie E.L."/>
            <person name="Williams K.H."/>
            <person name="Hubbard S.S."/>
            <person name="Banfield J.F."/>
        </authorList>
    </citation>
    <scope>NUCLEOTIDE SEQUENCE [LARGE SCALE GENOMIC DNA]</scope>
</reference>
<sequence length="156" mass="16220">MKKRAGLMFIGLCLVISAGLVLVNFNQASFKVMAANEKASKNASSFLSEGITYDLLAGTTTASVGGNIKEGKRSHSLSGVEVEVVGKGKNGESIGKTTTDANGNYKIGGLTTTENSKGKEKAGKYKILVGGKNKGSVKVNSKDLGATIIKNFKSKN</sequence>
<dbReference type="EMBL" id="MGDE01000246">
    <property type="protein sequence ID" value="OGL42956.1"/>
    <property type="molecule type" value="Genomic_DNA"/>
</dbReference>
<evidence type="ECO:0000313" key="1">
    <source>
        <dbReference type="EMBL" id="OGL42956.1"/>
    </source>
</evidence>
<gene>
    <name evidence="1" type="ORF">A2W05_02530</name>
</gene>
<dbReference type="InterPro" id="IPR013783">
    <property type="entry name" value="Ig-like_fold"/>
</dbReference>
<accession>A0A1F7RN09</accession>
<name>A0A1F7RN09_9BACT</name>
<proteinExistence type="predicted"/>
<comment type="caution">
    <text evidence="1">The sequence shown here is derived from an EMBL/GenBank/DDBJ whole genome shotgun (WGS) entry which is preliminary data.</text>
</comment>
<organism evidence="1 2">
    <name type="scientific">Candidatus Schekmanbacteria bacterium RBG_16_38_10</name>
    <dbReference type="NCBI Taxonomy" id="1817879"/>
    <lineage>
        <taxon>Bacteria</taxon>
        <taxon>Candidatus Schekmaniibacteriota</taxon>
    </lineage>
</organism>
<dbReference type="SUPFAM" id="SSF49478">
    <property type="entry name" value="Cna protein B-type domain"/>
    <property type="match status" value="1"/>
</dbReference>
<protein>
    <submittedName>
        <fullName evidence="1">Uncharacterized protein</fullName>
    </submittedName>
</protein>
<evidence type="ECO:0000313" key="2">
    <source>
        <dbReference type="Proteomes" id="UP000178797"/>
    </source>
</evidence>
<dbReference type="Proteomes" id="UP000178797">
    <property type="component" value="Unassembled WGS sequence"/>
</dbReference>